<evidence type="ECO:0000313" key="1">
    <source>
        <dbReference type="EMBL" id="SPY46912.1"/>
    </source>
</evidence>
<evidence type="ECO:0000313" key="2">
    <source>
        <dbReference type="Proteomes" id="UP000250070"/>
    </source>
</evidence>
<dbReference type="Proteomes" id="UP000250070">
    <property type="component" value="Unassembled WGS sequence"/>
</dbReference>
<dbReference type="RefSeq" id="WP_112889596.1">
    <property type="nucleotide sequence ID" value="NZ_CP068103.1"/>
</dbReference>
<reference evidence="1 2" key="1">
    <citation type="submission" date="2018-06" db="EMBL/GenBank/DDBJ databases">
        <authorList>
            <consortium name="Pathogen Informatics"/>
            <person name="Doyle S."/>
        </authorList>
    </citation>
    <scope>NUCLEOTIDE SEQUENCE [LARGE SCALE GENOMIC DNA]</scope>
    <source>
        <strain evidence="1 2">NCTC13076</strain>
    </source>
</reference>
<dbReference type="AlphaFoldDB" id="A0A2X1Y046"/>
<dbReference type="OrthoDB" id="1698446at2"/>
<organism evidence="1 2">
    <name type="scientific">Peptoniphilus harei</name>
    <dbReference type="NCBI Taxonomy" id="54005"/>
    <lineage>
        <taxon>Bacteria</taxon>
        <taxon>Bacillati</taxon>
        <taxon>Bacillota</taxon>
        <taxon>Tissierellia</taxon>
        <taxon>Tissierellales</taxon>
        <taxon>Peptoniphilaceae</taxon>
        <taxon>Peptoniphilus</taxon>
    </lineage>
</organism>
<proteinExistence type="predicted"/>
<name>A0A2X1Y046_9FIRM</name>
<dbReference type="GeneID" id="83862312"/>
<dbReference type="EMBL" id="UATM01000032">
    <property type="protein sequence ID" value="SPY46912.1"/>
    <property type="molecule type" value="Genomic_DNA"/>
</dbReference>
<sequence length="571" mass="67799">MKDDKKEIYEIGKKVIYQSTIGFENFIKKEEFDLLRENPYLMKRPQDNISAFILLDFKDFYYYSKDVLRNILTSLDLEEPMIEKMEELLRDSYVSLFKIEKKDGYYLFYDCLLDEYIEVELDDSIEYSSASKGLIRVFGKDERKMVLQVLQMISNKDLLTYKNNVDSLINHMRQEFGPLELNKDFLKSDLLNLLTVYEVTFENPREESEDFDDYDFSEFAELLSTFDPEDLEIAQNLDLYKKILPGAKDEAIMGFIVRLFSKIYFKVLADKNKRFDDYKLDYKEIFKSLSEAGEFLSKDELVMSLDYLITFYSKLAGLGRDVGKIISELGEIQKNIFNYLDLLKKSQAGFFYEDKVLEILMANEEDLEANDFIEYFDFFIEFLDMNYVGVLKSGDLSPAMLRDFAESINLRPTREVMTYKNKHFPLIELYFNFLKKKHLIHIDQKEYGRQDIYITDIAEDYLAFDEVTKLAIWVEALTNKDFLKDSFGKDYEKYKDFVINLIKDLSEGKLVRIYEFKFKDFELSLINILMDLGIIEDEFKDLKITRFGRDIYDYYKTEEANSDNVIEVDFK</sequence>
<accession>A0A2X1Y046</accession>
<protein>
    <submittedName>
        <fullName evidence="1">Uncharacterized protein</fullName>
    </submittedName>
</protein>
<gene>
    <name evidence="1" type="ORF">NCTC13076_00806</name>
</gene>